<name>A0ACC2MIB9_PERAE</name>
<keyword evidence="2" id="KW-1185">Reference proteome</keyword>
<dbReference type="EMBL" id="CM056810">
    <property type="protein sequence ID" value="KAJ8645460.1"/>
    <property type="molecule type" value="Genomic_DNA"/>
</dbReference>
<protein>
    <submittedName>
        <fullName evidence="1">Uncharacterized protein</fullName>
    </submittedName>
</protein>
<sequence length="71" mass="8033">MNWRGMTKHLVRKGVCCEVNDFGPRKRMQGNGKKQKEQAQTVAGQLHGDINCSPLRLLNFMVILTVALFAF</sequence>
<evidence type="ECO:0000313" key="1">
    <source>
        <dbReference type="EMBL" id="KAJ8645460.1"/>
    </source>
</evidence>
<gene>
    <name evidence="1" type="ORF">MRB53_007208</name>
</gene>
<reference evidence="1 2" key="1">
    <citation type="journal article" date="2022" name="Hortic Res">
        <title>A haplotype resolved chromosomal level avocado genome allows analysis of novel avocado genes.</title>
        <authorList>
            <person name="Nath O."/>
            <person name="Fletcher S.J."/>
            <person name="Hayward A."/>
            <person name="Shaw L.M."/>
            <person name="Masouleh A.K."/>
            <person name="Furtado A."/>
            <person name="Henry R.J."/>
            <person name="Mitter N."/>
        </authorList>
    </citation>
    <scope>NUCLEOTIDE SEQUENCE [LARGE SCALE GENOMIC DNA]</scope>
    <source>
        <strain evidence="2">cv. Hass</strain>
    </source>
</reference>
<evidence type="ECO:0000313" key="2">
    <source>
        <dbReference type="Proteomes" id="UP001234297"/>
    </source>
</evidence>
<organism evidence="1 2">
    <name type="scientific">Persea americana</name>
    <name type="common">Avocado</name>
    <dbReference type="NCBI Taxonomy" id="3435"/>
    <lineage>
        <taxon>Eukaryota</taxon>
        <taxon>Viridiplantae</taxon>
        <taxon>Streptophyta</taxon>
        <taxon>Embryophyta</taxon>
        <taxon>Tracheophyta</taxon>
        <taxon>Spermatophyta</taxon>
        <taxon>Magnoliopsida</taxon>
        <taxon>Magnoliidae</taxon>
        <taxon>Laurales</taxon>
        <taxon>Lauraceae</taxon>
        <taxon>Persea</taxon>
    </lineage>
</organism>
<accession>A0ACC2MIB9</accession>
<proteinExistence type="predicted"/>
<comment type="caution">
    <text evidence="1">The sequence shown here is derived from an EMBL/GenBank/DDBJ whole genome shotgun (WGS) entry which is preliminary data.</text>
</comment>
<dbReference type="Proteomes" id="UP001234297">
    <property type="component" value="Chromosome 2"/>
</dbReference>